<feature type="chain" id="PRO_5045096488" evidence="1">
    <location>
        <begin position="21"/>
        <end position="242"/>
    </location>
</feature>
<reference evidence="3 4" key="1">
    <citation type="submission" date="2023-05" db="EMBL/GenBank/DDBJ databases">
        <authorList>
            <person name="Guo Y."/>
        </authorList>
    </citation>
    <scope>NUCLEOTIDE SEQUENCE [LARGE SCALE GENOMIC DNA]</scope>
    <source>
        <strain evidence="3 4">GR2756</strain>
    </source>
</reference>
<proteinExistence type="predicted"/>
<dbReference type="Gene3D" id="2.160.20.120">
    <property type="match status" value="1"/>
</dbReference>
<dbReference type="RefSeq" id="WP_315726757.1">
    <property type="nucleotide sequence ID" value="NZ_JAVUPU010000005.1"/>
</dbReference>
<evidence type="ECO:0000313" key="4">
    <source>
        <dbReference type="Proteomes" id="UP001259572"/>
    </source>
</evidence>
<feature type="domain" description="Putative auto-transporter adhesin head GIN" evidence="2">
    <location>
        <begin position="40"/>
        <end position="224"/>
    </location>
</feature>
<protein>
    <submittedName>
        <fullName evidence="3">Head GIN domain-containing protein</fullName>
    </submittedName>
</protein>
<accession>A0ABU3Q8D5</accession>
<feature type="signal peptide" evidence="1">
    <location>
        <begin position="1"/>
        <end position="20"/>
    </location>
</feature>
<keyword evidence="1" id="KW-0732">Signal</keyword>
<sequence length="242" mass="24443">MRAAMILVTALGACSMSADAERGPEAGDGRTGQRAFEVGRFDTISLGGSYDVSVNVGGATSVRAQGDPELLDRLEVDVVRGDLRIRTKRGNWSWNSVRGRAPVRIHVTTPALAGASIGGSGDMRIDKVDGSGFTGSIGGSGNMEIASLRTGKADFSIAGSGDIKATGSAGRSTISIAGSGNADLAQLEVRTANISVVGSGNVRARATDVADVSILGSGDVTMSGPARCKVSKLGSGDVRCGA</sequence>
<dbReference type="EMBL" id="JAVUPU010000005">
    <property type="protein sequence ID" value="MDT9599670.1"/>
    <property type="molecule type" value="Genomic_DNA"/>
</dbReference>
<gene>
    <name evidence="3" type="ORF">RQX22_11980</name>
</gene>
<evidence type="ECO:0000256" key="1">
    <source>
        <dbReference type="SAM" id="SignalP"/>
    </source>
</evidence>
<dbReference type="Proteomes" id="UP001259572">
    <property type="component" value="Unassembled WGS sequence"/>
</dbReference>
<name>A0ABU3Q8D5_9SPHN</name>
<dbReference type="InterPro" id="IPR021255">
    <property type="entry name" value="DUF2807"/>
</dbReference>
<keyword evidence="4" id="KW-1185">Reference proteome</keyword>
<evidence type="ECO:0000313" key="3">
    <source>
        <dbReference type="EMBL" id="MDT9599670.1"/>
    </source>
</evidence>
<evidence type="ECO:0000259" key="2">
    <source>
        <dbReference type="Pfam" id="PF10988"/>
    </source>
</evidence>
<dbReference type="Pfam" id="PF10988">
    <property type="entry name" value="DUF2807"/>
    <property type="match status" value="1"/>
</dbReference>
<organism evidence="3 4">
    <name type="scientific">Sphingosinicella rhizophila</name>
    <dbReference type="NCBI Taxonomy" id="3050082"/>
    <lineage>
        <taxon>Bacteria</taxon>
        <taxon>Pseudomonadati</taxon>
        <taxon>Pseudomonadota</taxon>
        <taxon>Alphaproteobacteria</taxon>
        <taxon>Sphingomonadales</taxon>
        <taxon>Sphingosinicellaceae</taxon>
        <taxon>Sphingosinicella</taxon>
    </lineage>
</organism>
<comment type="caution">
    <text evidence="3">The sequence shown here is derived from an EMBL/GenBank/DDBJ whole genome shotgun (WGS) entry which is preliminary data.</text>
</comment>